<feature type="domain" description="DUF7746" evidence="1">
    <location>
        <begin position="306"/>
        <end position="361"/>
    </location>
</feature>
<evidence type="ECO:0000313" key="3">
    <source>
        <dbReference type="Proteomes" id="UP000824120"/>
    </source>
</evidence>
<evidence type="ECO:0000259" key="1">
    <source>
        <dbReference type="Pfam" id="PF24925"/>
    </source>
</evidence>
<reference evidence="2 3" key="1">
    <citation type="submission" date="2020-09" db="EMBL/GenBank/DDBJ databases">
        <title>De no assembly of potato wild relative species, Solanum commersonii.</title>
        <authorList>
            <person name="Cho K."/>
        </authorList>
    </citation>
    <scope>NUCLEOTIDE SEQUENCE [LARGE SCALE GENOMIC DNA]</scope>
    <source>
        <strain evidence="2">LZ3.2</strain>
        <tissue evidence="2">Leaf</tissue>
    </source>
</reference>
<dbReference type="EMBL" id="JACXVP010000003">
    <property type="protein sequence ID" value="KAG5615198.1"/>
    <property type="molecule type" value="Genomic_DNA"/>
</dbReference>
<comment type="caution">
    <text evidence="2">The sequence shown here is derived from an EMBL/GenBank/DDBJ whole genome shotgun (WGS) entry which is preliminary data.</text>
</comment>
<keyword evidence="3" id="KW-1185">Reference proteome</keyword>
<accession>A0A9J5ZSJ6</accession>
<dbReference type="AlphaFoldDB" id="A0A9J5ZSJ6"/>
<dbReference type="Proteomes" id="UP000824120">
    <property type="component" value="Chromosome 3"/>
</dbReference>
<dbReference type="InterPro" id="IPR056648">
    <property type="entry name" value="DUF7746"/>
</dbReference>
<organism evidence="2 3">
    <name type="scientific">Solanum commersonii</name>
    <name type="common">Commerson's wild potato</name>
    <name type="synonym">Commerson's nightshade</name>
    <dbReference type="NCBI Taxonomy" id="4109"/>
    <lineage>
        <taxon>Eukaryota</taxon>
        <taxon>Viridiplantae</taxon>
        <taxon>Streptophyta</taxon>
        <taxon>Embryophyta</taxon>
        <taxon>Tracheophyta</taxon>
        <taxon>Spermatophyta</taxon>
        <taxon>Magnoliopsida</taxon>
        <taxon>eudicotyledons</taxon>
        <taxon>Gunneridae</taxon>
        <taxon>Pentapetalae</taxon>
        <taxon>asterids</taxon>
        <taxon>lamiids</taxon>
        <taxon>Solanales</taxon>
        <taxon>Solanaceae</taxon>
        <taxon>Solanoideae</taxon>
        <taxon>Solaneae</taxon>
        <taxon>Solanum</taxon>
    </lineage>
</organism>
<dbReference type="Pfam" id="PF24925">
    <property type="entry name" value="DUF7746"/>
    <property type="match status" value="1"/>
</dbReference>
<proteinExistence type="predicted"/>
<protein>
    <recommendedName>
        <fullName evidence="1">DUF7746 domain-containing protein</fullName>
    </recommendedName>
</protein>
<name>A0A9J5ZSJ6_SOLCO</name>
<evidence type="ECO:0000313" key="2">
    <source>
        <dbReference type="EMBL" id="KAG5615198.1"/>
    </source>
</evidence>
<sequence length="361" mass="42020">MGSIESTMTYGLVTTRRPVKWEEINFPTTWTLDSVISPSQITNVVTNSTYSHITQISNDRICVQFDDKSVPYNRHSFYDRRWSAIQHISPIEHVYGPTRNRAASLHTIPSIISADQNNKQFYETCALHNQIMYVVPWFITTYLTLYINVLERSYKDGSDNIIKVVYPPQSSFILPNNTSITFTAFQKFVEEDVAVVNINEINNLISKNNYLGLYVKAPEIQDLKFKSLNYLKELLDKKFSGLTAKAIDLSDNFVDEMENTFDFKNHVSLEFNKLRGYPKKNINTKYAHKPCMHTYYYSRSTPQDVGSKIYEWNLDGLTDRKLTIFVHRMLMYATICKSVKNTDRNIYKMIIADFTSQLRGW</sequence>
<gene>
    <name evidence="2" type="ORF">H5410_015022</name>
</gene>